<accession>A0A6M3KIS1</accession>
<feature type="region of interest" description="Disordered" evidence="1">
    <location>
        <begin position="107"/>
        <end position="138"/>
    </location>
</feature>
<reference evidence="3" key="1">
    <citation type="submission" date="2020-03" db="EMBL/GenBank/DDBJ databases">
        <title>The deep terrestrial virosphere.</title>
        <authorList>
            <person name="Holmfeldt K."/>
            <person name="Nilsson E."/>
            <person name="Simone D."/>
            <person name="Lopez-Fernandez M."/>
            <person name="Wu X."/>
            <person name="de Brujin I."/>
            <person name="Lundin D."/>
            <person name="Andersson A."/>
            <person name="Bertilsson S."/>
            <person name="Dopson M."/>
        </authorList>
    </citation>
    <scope>NUCLEOTIDE SEQUENCE</scope>
    <source>
        <strain evidence="3">MM415A00473</strain>
        <strain evidence="2">MM415B00199</strain>
        <strain evidence="4">TM448B01064</strain>
    </source>
</reference>
<feature type="compositionally biased region" description="Gly residues" evidence="1">
    <location>
        <begin position="214"/>
        <end position="226"/>
    </location>
</feature>
<sequence length="253" mass="28882">MEWFKHSTGSHEDPDISDAWDQFGDAGPVVFWTILEVFGVEYSHLKDGWLTISIQYFERKLRRKFKKSEKILQFFEKRERIYFKIDHELISITIPKFIKIASNWTTRPKDKPSSLPTEAPTEAPHAKEEEEKKNKEKKKNNPVFVVPDFIKKETWEEYISLRRLKKAPNTPYALGLILKRIVELRDKHGQTPMETVNKSIERGWVGVFEIASGGNNGNGKQSGSGSSGSKPTAPGAAGRAQSDGRPYPVDAEY</sequence>
<dbReference type="EMBL" id="MT142474">
    <property type="protein sequence ID" value="QJA81917.1"/>
    <property type="molecule type" value="Genomic_DNA"/>
</dbReference>
<proteinExistence type="predicted"/>
<feature type="region of interest" description="Disordered" evidence="1">
    <location>
        <begin position="212"/>
        <end position="253"/>
    </location>
</feature>
<evidence type="ECO:0000313" key="3">
    <source>
        <dbReference type="EMBL" id="QJA81917.1"/>
    </source>
</evidence>
<protein>
    <recommendedName>
        <fullName evidence="5">Lin1244/Lin1753-like N-terminal domain-containing protein</fullName>
    </recommendedName>
</protein>
<dbReference type="AlphaFoldDB" id="A0A6M3KIS1"/>
<organism evidence="3">
    <name type="scientific">viral metagenome</name>
    <dbReference type="NCBI Taxonomy" id="1070528"/>
    <lineage>
        <taxon>unclassified sequences</taxon>
        <taxon>metagenomes</taxon>
        <taxon>organismal metagenomes</taxon>
    </lineage>
</organism>
<feature type="compositionally biased region" description="Basic and acidic residues" evidence="1">
    <location>
        <begin position="124"/>
        <end position="134"/>
    </location>
</feature>
<dbReference type="EMBL" id="MT141573">
    <property type="protein sequence ID" value="QJA67608.1"/>
    <property type="molecule type" value="Genomic_DNA"/>
</dbReference>
<gene>
    <name evidence="3" type="ORF">MM415A00473_0011</name>
    <name evidence="2" type="ORF">MM415B00199_0063</name>
    <name evidence="4" type="ORF">TM448B01064_0003</name>
</gene>
<feature type="compositionally biased region" description="Low complexity" evidence="1">
    <location>
        <begin position="227"/>
        <end position="238"/>
    </location>
</feature>
<dbReference type="EMBL" id="MT144698">
    <property type="protein sequence ID" value="QJH97703.1"/>
    <property type="molecule type" value="Genomic_DNA"/>
</dbReference>
<evidence type="ECO:0000256" key="1">
    <source>
        <dbReference type="SAM" id="MobiDB-lite"/>
    </source>
</evidence>
<evidence type="ECO:0000313" key="4">
    <source>
        <dbReference type="EMBL" id="QJH97703.1"/>
    </source>
</evidence>
<name>A0A6M3KIS1_9ZZZZ</name>
<evidence type="ECO:0000313" key="2">
    <source>
        <dbReference type="EMBL" id="QJA67608.1"/>
    </source>
</evidence>
<evidence type="ECO:0008006" key="5">
    <source>
        <dbReference type="Google" id="ProtNLM"/>
    </source>
</evidence>